<comment type="caution">
    <text evidence="2">The sequence shown here is derived from an EMBL/GenBank/DDBJ whole genome shotgun (WGS) entry which is preliminary data.</text>
</comment>
<gene>
    <name evidence="2" type="ORF">AGLY_018015</name>
</gene>
<keyword evidence="3" id="KW-1185">Reference proteome</keyword>
<evidence type="ECO:0000313" key="3">
    <source>
        <dbReference type="Proteomes" id="UP000475862"/>
    </source>
</evidence>
<feature type="transmembrane region" description="Helical" evidence="1">
    <location>
        <begin position="20"/>
        <end position="39"/>
    </location>
</feature>
<dbReference type="AlphaFoldDB" id="A0A6G0SU10"/>
<keyword evidence="1" id="KW-0812">Transmembrane</keyword>
<keyword evidence="1" id="KW-1133">Transmembrane helix</keyword>
<proteinExistence type="predicted"/>
<evidence type="ECO:0000313" key="2">
    <source>
        <dbReference type="EMBL" id="KAE9521585.1"/>
    </source>
</evidence>
<name>A0A6G0SU10_APHGL</name>
<reference evidence="2 3" key="1">
    <citation type="submission" date="2019-08" db="EMBL/GenBank/DDBJ databases">
        <title>The genome of the soybean aphid Biotype 1, its phylome, world population structure and adaptation to the North American continent.</title>
        <authorList>
            <person name="Giordano R."/>
            <person name="Donthu R.K."/>
            <person name="Hernandez A.G."/>
            <person name="Wright C.L."/>
            <person name="Zimin A.V."/>
        </authorList>
    </citation>
    <scope>NUCLEOTIDE SEQUENCE [LARGE SCALE GENOMIC DNA]</scope>
    <source>
        <tissue evidence="2">Whole aphids</tissue>
    </source>
</reference>
<accession>A0A6G0SU10</accession>
<dbReference type="Proteomes" id="UP000475862">
    <property type="component" value="Unassembled WGS sequence"/>
</dbReference>
<dbReference type="EMBL" id="VYZN01002662">
    <property type="protein sequence ID" value="KAE9521585.1"/>
    <property type="molecule type" value="Genomic_DNA"/>
</dbReference>
<evidence type="ECO:0000256" key="1">
    <source>
        <dbReference type="SAM" id="Phobius"/>
    </source>
</evidence>
<sequence length="211" mass="23963">MHCRIRITGFVHGKRHNEVLFFVQFCNSILIVFNEWVFANLKKNLTVLQVVCSSDFISERLLYWCIIRESSKSSVVGLRYICCIDIEKSRTEYWFSVISKRDLVVFISTSFIAAIVSSCTDTPKLFPSSIFALASSANCARLGLTISITSTIFLLDGMSVCPEIVSELKLKIHNIQYNYFLIISQFMSFEAILNSGILSNSFKCIIRSGNF</sequence>
<keyword evidence="1" id="KW-0472">Membrane</keyword>
<protein>
    <submittedName>
        <fullName evidence="2">Uncharacterized protein</fullName>
    </submittedName>
</protein>
<organism evidence="2 3">
    <name type="scientific">Aphis glycines</name>
    <name type="common">Soybean aphid</name>
    <dbReference type="NCBI Taxonomy" id="307491"/>
    <lineage>
        <taxon>Eukaryota</taxon>
        <taxon>Metazoa</taxon>
        <taxon>Ecdysozoa</taxon>
        <taxon>Arthropoda</taxon>
        <taxon>Hexapoda</taxon>
        <taxon>Insecta</taxon>
        <taxon>Pterygota</taxon>
        <taxon>Neoptera</taxon>
        <taxon>Paraneoptera</taxon>
        <taxon>Hemiptera</taxon>
        <taxon>Sternorrhyncha</taxon>
        <taxon>Aphidomorpha</taxon>
        <taxon>Aphidoidea</taxon>
        <taxon>Aphididae</taxon>
        <taxon>Aphidini</taxon>
        <taxon>Aphis</taxon>
        <taxon>Aphis</taxon>
    </lineage>
</organism>